<evidence type="ECO:0000313" key="2">
    <source>
        <dbReference type="EMBL" id="SEG61616.1"/>
    </source>
</evidence>
<gene>
    <name evidence="2" type="ORF">SAMN05444920_103487</name>
</gene>
<dbReference type="OrthoDB" id="148766at2"/>
<proteinExistence type="predicted"/>
<dbReference type="InterPro" id="IPR018966">
    <property type="entry name" value="VTC_domain"/>
</dbReference>
<dbReference type="AlphaFoldDB" id="A0A1H6BN31"/>
<dbReference type="Pfam" id="PF09359">
    <property type="entry name" value="VTC"/>
    <property type="match status" value="1"/>
</dbReference>
<accession>A0A1H6BN31</accession>
<organism evidence="2 3">
    <name type="scientific">Nonomuraea solani</name>
    <dbReference type="NCBI Taxonomy" id="1144553"/>
    <lineage>
        <taxon>Bacteria</taxon>
        <taxon>Bacillati</taxon>
        <taxon>Actinomycetota</taxon>
        <taxon>Actinomycetes</taxon>
        <taxon>Streptosporangiales</taxon>
        <taxon>Streptosporangiaceae</taxon>
        <taxon>Nonomuraea</taxon>
    </lineage>
</organism>
<evidence type="ECO:0000313" key="3">
    <source>
        <dbReference type="Proteomes" id="UP000236732"/>
    </source>
</evidence>
<dbReference type="Proteomes" id="UP000236732">
    <property type="component" value="Unassembled WGS sequence"/>
</dbReference>
<dbReference type="InterPro" id="IPR033469">
    <property type="entry name" value="CYTH-like_dom_sf"/>
</dbReference>
<dbReference type="RefSeq" id="WP_103956154.1">
    <property type="nucleotide sequence ID" value="NZ_FNVT01000003.1"/>
</dbReference>
<name>A0A1H6BN31_9ACTN</name>
<evidence type="ECO:0000259" key="1">
    <source>
        <dbReference type="Pfam" id="PF09359"/>
    </source>
</evidence>
<sequence>MARLDADVLLAGVAAAVPPIGLAEVPELMSRVDCKYLVPAATMARLAGELGDRFSALEIGGLRQFRYSSTYFDTPELLTFYQHRQDRRRRFKVRTRTYLDGGGRWLELKLSGARGLTDKHRIPYDDAPGETLTGEALDFVRDTLLGELRLIAPETLGPVLSTDYKRVTLIDRSGAARLTCDTGLLCRDGRRSSPARGDLVLLESKSADGRAEADKVLRRMGVRPVNVSKYCLAVAALRDLPANRWHPVLQRYLTHRPDLRGHAVRQGRTRRSGPIGVWGCWSGGGMSYFDGIVGGHERGRLGPG</sequence>
<dbReference type="CDD" id="cd07750">
    <property type="entry name" value="PolyPPase_VTC_like"/>
    <property type="match status" value="1"/>
</dbReference>
<keyword evidence="3" id="KW-1185">Reference proteome</keyword>
<protein>
    <submittedName>
        <fullName evidence="2">VTC domain-containing protein</fullName>
    </submittedName>
</protein>
<dbReference type="SUPFAM" id="SSF55154">
    <property type="entry name" value="CYTH-like phosphatases"/>
    <property type="match status" value="1"/>
</dbReference>
<dbReference type="EMBL" id="FNVT01000003">
    <property type="protein sequence ID" value="SEG61616.1"/>
    <property type="molecule type" value="Genomic_DNA"/>
</dbReference>
<feature type="domain" description="VTC" evidence="1">
    <location>
        <begin position="31"/>
        <end position="237"/>
    </location>
</feature>
<reference evidence="2 3" key="1">
    <citation type="submission" date="2016-10" db="EMBL/GenBank/DDBJ databases">
        <authorList>
            <person name="de Groot N.N."/>
        </authorList>
    </citation>
    <scope>NUCLEOTIDE SEQUENCE [LARGE SCALE GENOMIC DNA]</scope>
    <source>
        <strain evidence="2 3">CGMCC 4.7037</strain>
    </source>
</reference>